<sequence length="301" mass="34287">MVQSIISTFFGVCFPHTIVCNEDSNEVYIHLYEASSAVKAIATVDLMEKAVKDFLPKSDLEAFIDRKEPVMMVINGQMEQQAIGRSFLGTIFEEKFHVKCLSAFILPCVPLILEHMKIMVHPDISPNQFEKDPQSNADNPEEEHMHENRNVLHSDNDEIESQFEESQSEDEDNHFDSTRDRDLNDDILENEDEESNEDRHQDSDLSLESEMLESLQYNSTSGDNESLHSLSAFSQKLQGDQRQIYRQNTNDEISNVDSFQNFTSSQTSSNSSQVSTSSSIIAAMKRVNLQSRSHSCYVLVK</sequence>
<dbReference type="EMBL" id="JAANIT010003368">
    <property type="protein sequence ID" value="KAG1534251.1"/>
    <property type="molecule type" value="Genomic_DNA"/>
</dbReference>
<organism evidence="2 3">
    <name type="scientific">Rhizopus oryzae</name>
    <name type="common">Mucormycosis agent</name>
    <name type="synonym">Rhizopus arrhizus var. delemar</name>
    <dbReference type="NCBI Taxonomy" id="64495"/>
    <lineage>
        <taxon>Eukaryota</taxon>
        <taxon>Fungi</taxon>
        <taxon>Fungi incertae sedis</taxon>
        <taxon>Mucoromycota</taxon>
        <taxon>Mucoromycotina</taxon>
        <taxon>Mucoromycetes</taxon>
        <taxon>Mucorales</taxon>
        <taxon>Mucorineae</taxon>
        <taxon>Rhizopodaceae</taxon>
        <taxon>Rhizopus</taxon>
    </lineage>
</organism>
<dbReference type="Proteomes" id="UP000717996">
    <property type="component" value="Unassembled WGS sequence"/>
</dbReference>
<feature type="compositionally biased region" description="Acidic residues" evidence="1">
    <location>
        <begin position="157"/>
        <end position="173"/>
    </location>
</feature>
<reference evidence="2" key="1">
    <citation type="journal article" date="2020" name="Microb. Genom.">
        <title>Genetic diversity of clinical and environmental Mucorales isolates obtained from an investigation of mucormycosis cases among solid organ transplant recipients.</title>
        <authorList>
            <person name="Nguyen M.H."/>
            <person name="Kaul D."/>
            <person name="Muto C."/>
            <person name="Cheng S.J."/>
            <person name="Richter R.A."/>
            <person name="Bruno V.M."/>
            <person name="Liu G."/>
            <person name="Beyhan S."/>
            <person name="Sundermann A.J."/>
            <person name="Mounaud S."/>
            <person name="Pasculle A.W."/>
            <person name="Nierman W.C."/>
            <person name="Driscoll E."/>
            <person name="Cumbie R."/>
            <person name="Clancy C.J."/>
            <person name="Dupont C.L."/>
        </authorList>
    </citation>
    <scope>NUCLEOTIDE SEQUENCE</scope>
    <source>
        <strain evidence="2">GL16</strain>
    </source>
</reference>
<evidence type="ECO:0000313" key="2">
    <source>
        <dbReference type="EMBL" id="KAG1534251.1"/>
    </source>
</evidence>
<name>A0A9P6XWT3_RHIOR</name>
<dbReference type="OrthoDB" id="2289432at2759"/>
<accession>A0A9P6XWT3</accession>
<gene>
    <name evidence="2" type="ORF">G6F51_012201</name>
</gene>
<feature type="region of interest" description="Disordered" evidence="1">
    <location>
        <begin position="124"/>
        <end position="184"/>
    </location>
</feature>
<protein>
    <submittedName>
        <fullName evidence="2">Uncharacterized protein</fullName>
    </submittedName>
</protein>
<dbReference type="AlphaFoldDB" id="A0A9P6XWT3"/>
<evidence type="ECO:0000256" key="1">
    <source>
        <dbReference type="SAM" id="MobiDB-lite"/>
    </source>
</evidence>
<feature type="compositionally biased region" description="Basic and acidic residues" evidence="1">
    <location>
        <begin position="174"/>
        <end position="184"/>
    </location>
</feature>
<feature type="compositionally biased region" description="Basic and acidic residues" evidence="1">
    <location>
        <begin position="142"/>
        <end position="156"/>
    </location>
</feature>
<evidence type="ECO:0000313" key="3">
    <source>
        <dbReference type="Proteomes" id="UP000717996"/>
    </source>
</evidence>
<proteinExistence type="predicted"/>
<comment type="caution">
    <text evidence="2">The sequence shown here is derived from an EMBL/GenBank/DDBJ whole genome shotgun (WGS) entry which is preliminary data.</text>
</comment>